<feature type="compositionally biased region" description="Basic residues" evidence="1">
    <location>
        <begin position="117"/>
        <end position="132"/>
    </location>
</feature>
<sequence>MAKFHNTLENITKTLVETEKFILIQKQADTLSSFSIAQPSIIQPGHYTDTDIKKLAKKTLTKKSDLGKKKADQIHSDCFFEEVIKNMDDNPNENDDPVEKMCKPTTCKKMTGGKSKFASKTKSKKKKKKSYSSKRINSYTISDESFSESSSNDDDATSSKDKLETNALVHGEEIAFKSSKSESSSSSNSESEEECSKKHKKTSSKKTSKISPLSLHFTKKALMVDSFVCAQLKKVSINTWNMINAEFIDLKDLILSYYVSNFSEKECEKFWNGITIVFTQILQPITNLV</sequence>
<gene>
    <name evidence="2" type="ORF">GLOINDRAFT_11093</name>
</gene>
<feature type="compositionally biased region" description="Low complexity" evidence="1">
    <location>
        <begin position="177"/>
        <end position="189"/>
    </location>
</feature>
<dbReference type="EMBL" id="KI299214">
    <property type="protein sequence ID" value="ERZ97899.1"/>
    <property type="molecule type" value="Genomic_DNA"/>
</dbReference>
<dbReference type="VEuPathDB" id="FungiDB:RhiirFUN_009497"/>
<feature type="region of interest" description="Disordered" evidence="1">
    <location>
        <begin position="111"/>
        <end position="132"/>
    </location>
</feature>
<accession>U9SPR1</accession>
<protein>
    <submittedName>
        <fullName evidence="2">Uncharacterized protein</fullName>
    </submittedName>
</protein>
<dbReference type="VEuPathDB" id="FungiDB:RhiirFUN_001329"/>
<reference evidence="2" key="1">
    <citation type="submission" date="2013-07" db="EMBL/GenBank/DDBJ databases">
        <title>The genome of an arbuscular mycorrhizal fungus provides insights into the evolution of the oldest plant symbiosis.</title>
        <authorList>
            <consortium name="DOE Joint Genome Institute"/>
            <person name="Tisserant E."/>
            <person name="Malbreil M."/>
            <person name="Kuo A."/>
            <person name="Kohler A."/>
            <person name="Symeonidi A."/>
            <person name="Balestrini R."/>
            <person name="Charron P."/>
            <person name="Duensing N."/>
            <person name="Frei-dit-Frey N."/>
            <person name="Gianinazzi-Pearson V."/>
            <person name="Gilbert B."/>
            <person name="Handa Y."/>
            <person name="Hijri M."/>
            <person name="Kaul R."/>
            <person name="Kawaguchi M."/>
            <person name="Krajinski F."/>
            <person name="Lammers P."/>
            <person name="Lapierre D."/>
            <person name="Masclaux F.G."/>
            <person name="Murat C."/>
            <person name="Morin E."/>
            <person name="Ndikumana S."/>
            <person name="Pagni M."/>
            <person name="Petitpierre D."/>
            <person name="Requena N."/>
            <person name="Rosikiewicz P."/>
            <person name="Riley R."/>
            <person name="Saito K."/>
            <person name="San Clemente H."/>
            <person name="Shapiro H."/>
            <person name="van Tuinen D."/>
            <person name="Becard G."/>
            <person name="Bonfante P."/>
            <person name="Paszkowski U."/>
            <person name="Shachar-Hill Y."/>
            <person name="Young J.P."/>
            <person name="Sanders I.R."/>
            <person name="Henrissat B."/>
            <person name="Rensing S.A."/>
            <person name="Grigoriev I.V."/>
            <person name="Corradi N."/>
            <person name="Roux C."/>
            <person name="Martin F."/>
        </authorList>
    </citation>
    <scope>NUCLEOTIDE SEQUENCE</scope>
    <source>
        <strain evidence="2">DAOM 197198</strain>
    </source>
</reference>
<feature type="compositionally biased region" description="Basic residues" evidence="1">
    <location>
        <begin position="197"/>
        <end position="207"/>
    </location>
</feature>
<proteinExistence type="predicted"/>
<evidence type="ECO:0000256" key="1">
    <source>
        <dbReference type="SAM" id="MobiDB-lite"/>
    </source>
</evidence>
<dbReference type="HOGENOM" id="CLU_963611_0_0_1"/>
<evidence type="ECO:0000313" key="2">
    <source>
        <dbReference type="EMBL" id="ERZ97899.1"/>
    </source>
</evidence>
<name>U9SPR1_RHIID</name>
<dbReference type="VEuPathDB" id="FungiDB:RhiirFUN_009496"/>
<organism evidence="2">
    <name type="scientific">Rhizophagus irregularis (strain DAOM 181602 / DAOM 197198 / MUCL 43194)</name>
    <name type="common">Arbuscular mycorrhizal fungus</name>
    <name type="synonym">Glomus intraradices</name>
    <dbReference type="NCBI Taxonomy" id="747089"/>
    <lineage>
        <taxon>Eukaryota</taxon>
        <taxon>Fungi</taxon>
        <taxon>Fungi incertae sedis</taxon>
        <taxon>Mucoromycota</taxon>
        <taxon>Glomeromycotina</taxon>
        <taxon>Glomeromycetes</taxon>
        <taxon>Glomerales</taxon>
        <taxon>Glomeraceae</taxon>
        <taxon>Rhizophagus</taxon>
    </lineage>
</organism>
<dbReference type="AlphaFoldDB" id="U9SPR1"/>
<feature type="region of interest" description="Disordered" evidence="1">
    <location>
        <begin position="176"/>
        <end position="207"/>
    </location>
</feature>